<evidence type="ECO:0000256" key="2">
    <source>
        <dbReference type="ARBA" id="ARBA00022679"/>
    </source>
</evidence>
<dbReference type="InterPro" id="IPR049560">
    <property type="entry name" value="MeTrfase_RsmB-F_NOP2_cat"/>
</dbReference>
<protein>
    <recommendedName>
        <fullName evidence="6">SAM-dependent MTase RsmB/NOP-type domain-containing protein</fullName>
    </recommendedName>
</protein>
<accession>A0A139SJR9</accession>
<dbReference type="Gene3D" id="1.10.940.10">
    <property type="entry name" value="NusB-like"/>
    <property type="match status" value="1"/>
</dbReference>
<dbReference type="EMBL" id="LSZP01000048">
    <property type="protein sequence ID" value="KXU34812.1"/>
    <property type="molecule type" value="Genomic_DNA"/>
</dbReference>
<dbReference type="GO" id="GO:0008173">
    <property type="term" value="F:RNA methyltransferase activity"/>
    <property type="evidence" value="ECO:0007669"/>
    <property type="project" value="InterPro"/>
</dbReference>
<name>A0A139SJR9_9BACT</name>
<dbReference type="PANTHER" id="PTHR22807:SF53">
    <property type="entry name" value="RIBOSOMAL RNA SMALL SUBUNIT METHYLTRANSFERASE B-RELATED"/>
    <property type="match status" value="1"/>
</dbReference>
<evidence type="ECO:0000313" key="8">
    <source>
        <dbReference type="Proteomes" id="UP000071392"/>
    </source>
</evidence>
<keyword evidence="2 5" id="KW-0808">Transferase</keyword>
<proteinExistence type="inferred from homology"/>
<dbReference type="PANTHER" id="PTHR22807">
    <property type="entry name" value="NOP2 YEAST -RELATED NOL1/NOP2/FMU SUN DOMAIN-CONTAINING"/>
    <property type="match status" value="1"/>
</dbReference>
<keyword evidence="8" id="KW-1185">Reference proteome</keyword>
<feature type="binding site" evidence="5">
    <location>
        <position position="358"/>
    </location>
    <ligand>
        <name>S-adenosyl-L-methionine</name>
        <dbReference type="ChEBI" id="CHEBI:59789"/>
    </ligand>
</feature>
<sequence>MRNITHLKKGAWESAVHLLTRWLEQRERVDTLLVASPAGLTSVERARCQYSVYGVIRHFGRVQAALDELIAHSPRFPTRAILLLAGYELIEAAAAASASAQEMGDLQGRETVQGRETAADFTGQVAKIVHHAVEQAKRLTSPAEARLVNAVVRKLVPLMTAPPPPKLAGPELLARYFSHPEWLVRRWLFQFGAESTRRLLEWNQSTAKLSFRWRIQNTDSLPESSTPISGAAGFYEIESGHWAELEPLLKSGAAYVQDPSTRLAVEALELAAGERFLDLCAAPGGKSLLAADTAPKPGLARVVALDLPSPRIAFLKENLATIQGETQVALVQADLLTEARAALREHGLPLDYDAVLLDAPCSNTGVMRRRIDAKWRLQERDFRKHAQQQLSLLHAAARFVAPGGRLVYSTCSIDAQENEEVVRDFMQSRAGGSAFILEHSAMSFPWESGHDGAGVYRLRKRLTSY</sequence>
<dbReference type="PROSITE" id="PS51686">
    <property type="entry name" value="SAM_MT_RSMB_NOP"/>
    <property type="match status" value="1"/>
</dbReference>
<dbReference type="Pfam" id="PF01189">
    <property type="entry name" value="Methyltr_RsmB-F"/>
    <property type="match status" value="1"/>
</dbReference>
<dbReference type="SUPFAM" id="SSF53335">
    <property type="entry name" value="S-adenosyl-L-methionine-dependent methyltransferases"/>
    <property type="match status" value="1"/>
</dbReference>
<comment type="caution">
    <text evidence="7">The sequence shown here is derived from an EMBL/GenBank/DDBJ whole genome shotgun (WGS) entry which is preliminary data.</text>
</comment>
<dbReference type="InterPro" id="IPR023267">
    <property type="entry name" value="RCMT"/>
</dbReference>
<keyword evidence="4 5" id="KW-0694">RNA-binding</keyword>
<evidence type="ECO:0000256" key="3">
    <source>
        <dbReference type="ARBA" id="ARBA00022691"/>
    </source>
</evidence>
<dbReference type="OrthoDB" id="9810297at2"/>
<evidence type="ECO:0000256" key="1">
    <source>
        <dbReference type="ARBA" id="ARBA00022603"/>
    </source>
</evidence>
<dbReference type="RefSeq" id="WP_068712718.1">
    <property type="nucleotide sequence ID" value="NZ_LSZP01000048.1"/>
</dbReference>
<evidence type="ECO:0000313" key="7">
    <source>
        <dbReference type="EMBL" id="KXU34812.1"/>
    </source>
</evidence>
<dbReference type="InterPro" id="IPR035926">
    <property type="entry name" value="NusB-like_sf"/>
</dbReference>
<dbReference type="Gene3D" id="3.40.50.150">
    <property type="entry name" value="Vaccinia Virus protein VP39"/>
    <property type="match status" value="1"/>
</dbReference>
<feature type="binding site" evidence="5">
    <location>
        <position position="334"/>
    </location>
    <ligand>
        <name>S-adenosyl-L-methionine</name>
        <dbReference type="ChEBI" id="CHEBI:59789"/>
    </ligand>
</feature>
<feature type="binding site" evidence="5">
    <location>
        <begin position="280"/>
        <end position="286"/>
    </location>
    <ligand>
        <name>S-adenosyl-L-methionine</name>
        <dbReference type="ChEBI" id="CHEBI:59789"/>
    </ligand>
</feature>
<evidence type="ECO:0000256" key="5">
    <source>
        <dbReference type="PROSITE-ProRule" id="PRU01023"/>
    </source>
</evidence>
<dbReference type="CDD" id="cd02440">
    <property type="entry name" value="AdoMet_MTases"/>
    <property type="match status" value="1"/>
</dbReference>
<feature type="domain" description="SAM-dependent MTase RsmB/NOP-type" evidence="6">
    <location>
        <begin position="188"/>
        <end position="465"/>
    </location>
</feature>
<dbReference type="InterPro" id="IPR001678">
    <property type="entry name" value="MeTrfase_RsmB-F_NOP2_dom"/>
</dbReference>
<comment type="similarity">
    <text evidence="5">Belongs to the class I-like SAM-binding methyltransferase superfamily. RsmB/NOP family.</text>
</comment>
<feature type="active site" description="Nucleophile" evidence="5">
    <location>
        <position position="411"/>
    </location>
</feature>
<keyword evidence="1 5" id="KW-0489">Methyltransferase</keyword>
<dbReference type="SUPFAM" id="SSF48013">
    <property type="entry name" value="NusB-like"/>
    <property type="match status" value="2"/>
</dbReference>
<dbReference type="InterPro" id="IPR029063">
    <property type="entry name" value="SAM-dependent_MTases_sf"/>
</dbReference>
<dbReference type="Proteomes" id="UP000071392">
    <property type="component" value="Unassembled WGS sequence"/>
</dbReference>
<evidence type="ECO:0000256" key="4">
    <source>
        <dbReference type="ARBA" id="ARBA00022884"/>
    </source>
</evidence>
<keyword evidence="3 5" id="KW-0949">S-adenosyl-L-methionine</keyword>
<reference evidence="7 8" key="1">
    <citation type="submission" date="2016-02" db="EMBL/GenBank/DDBJ databases">
        <authorList>
            <person name="Wen L."/>
            <person name="He K."/>
            <person name="Yang H."/>
        </authorList>
    </citation>
    <scope>NUCLEOTIDE SEQUENCE [LARGE SCALE GENOMIC DNA]</scope>
    <source>
        <strain evidence="7 8">CV41</strain>
    </source>
</reference>
<organism evidence="7 8">
    <name type="scientific">Cephaloticoccus capnophilus</name>
    <dbReference type="NCBI Taxonomy" id="1548208"/>
    <lineage>
        <taxon>Bacteria</taxon>
        <taxon>Pseudomonadati</taxon>
        <taxon>Verrucomicrobiota</taxon>
        <taxon>Opitutia</taxon>
        <taxon>Opitutales</taxon>
        <taxon>Opitutaceae</taxon>
        <taxon>Cephaloticoccus</taxon>
    </lineage>
</organism>
<evidence type="ECO:0000259" key="6">
    <source>
        <dbReference type="PROSITE" id="PS51686"/>
    </source>
</evidence>
<dbReference type="AlphaFoldDB" id="A0A139SJR9"/>
<gene>
    <name evidence="7" type="ORF">AXK12_06920</name>
</gene>
<dbReference type="STRING" id="1548208.AXK12_06920"/>
<dbReference type="PRINTS" id="PR02008">
    <property type="entry name" value="RCMTFAMILY"/>
</dbReference>
<dbReference type="GO" id="GO:0001510">
    <property type="term" value="P:RNA methylation"/>
    <property type="evidence" value="ECO:0007669"/>
    <property type="project" value="InterPro"/>
</dbReference>
<feature type="binding site" evidence="5">
    <location>
        <position position="306"/>
    </location>
    <ligand>
        <name>S-adenosyl-L-methionine</name>
        <dbReference type="ChEBI" id="CHEBI:59789"/>
    </ligand>
</feature>
<dbReference type="GO" id="GO:0003723">
    <property type="term" value="F:RNA binding"/>
    <property type="evidence" value="ECO:0007669"/>
    <property type="project" value="UniProtKB-UniRule"/>
</dbReference>